<evidence type="ECO:0000313" key="2">
    <source>
        <dbReference type="Proteomes" id="UP000634134"/>
    </source>
</evidence>
<dbReference type="EMBL" id="JACYGY010000001">
    <property type="protein sequence ID" value="MBE9463928.1"/>
    <property type="molecule type" value="Genomic_DNA"/>
</dbReference>
<accession>A0ABR9WEK3</accession>
<dbReference type="Gene3D" id="1.10.287.650">
    <property type="entry name" value="L27 domain"/>
    <property type="match status" value="1"/>
</dbReference>
<dbReference type="InterPro" id="IPR032466">
    <property type="entry name" value="Metal_Hydrolase"/>
</dbReference>
<keyword evidence="2" id="KW-1185">Reference proteome</keyword>
<dbReference type="PANTHER" id="PTHR10443">
    <property type="entry name" value="MICROSOMAL DIPEPTIDASE"/>
    <property type="match status" value="1"/>
</dbReference>
<name>A0ABR9WEK3_9BACT</name>
<dbReference type="Pfam" id="PF01244">
    <property type="entry name" value="Peptidase_M19"/>
    <property type="match status" value="1"/>
</dbReference>
<dbReference type="InterPro" id="IPR008257">
    <property type="entry name" value="Pept_M19"/>
</dbReference>
<protein>
    <submittedName>
        <fullName evidence="1">Dipeptidase</fullName>
    </submittedName>
</protein>
<dbReference type="Gene3D" id="3.20.20.140">
    <property type="entry name" value="Metal-dependent hydrolases"/>
    <property type="match status" value="1"/>
</dbReference>
<comment type="caution">
    <text evidence="1">The sequence shown here is derived from an EMBL/GenBank/DDBJ whole genome shotgun (WGS) entry which is preliminary data.</text>
</comment>
<sequence length="422" mass="46404">MKKIVISAFALILSLNFSCSKKTSDEPSEKELTRIHDSVVTIDTHIDIRDDFDAKGNDAGAETADQIDLAKLEKGQLDVAALALFADPLRRTPENIALARKQVDAKLAVIEDFVNKHPDKLEFIRSSQDIEKTVKEKKHGILLSFLNALSLGKDTSLIEHYYKHGVRLFGFSHAGNNDWTDSSRPNESFGDKPDEAGGLTATGKQAVPILNRLGIIIDVSQLTTKALNQTLELSKAPVIASHSGLKSVVDNTRNLSDDELKAIAAKGGVVHIVAFAAYLKDTAAFKEDYQKKIFEPLGLVAGKDNPKEKLDSAGYARYKAAYLDFSRNEWKYATLSEYINSVDRAVKLIGINHVGFSSDFNHGGGVKGYANVGEGLNITRELIKRGYSEEDIKKLWGGNFIRVFKEVEKNAGKKLSPEVAKN</sequence>
<organism evidence="1 2">
    <name type="scientific">Dyadobacter subterraneus</name>
    <dbReference type="NCBI Taxonomy" id="2773304"/>
    <lineage>
        <taxon>Bacteria</taxon>
        <taxon>Pseudomonadati</taxon>
        <taxon>Bacteroidota</taxon>
        <taxon>Cytophagia</taxon>
        <taxon>Cytophagales</taxon>
        <taxon>Spirosomataceae</taxon>
        <taxon>Dyadobacter</taxon>
    </lineage>
</organism>
<dbReference type="RefSeq" id="WP_194122022.1">
    <property type="nucleotide sequence ID" value="NZ_JACYGY010000001.1"/>
</dbReference>
<dbReference type="PROSITE" id="PS51365">
    <property type="entry name" value="RENAL_DIPEPTIDASE_2"/>
    <property type="match status" value="1"/>
</dbReference>
<proteinExistence type="predicted"/>
<reference evidence="2" key="1">
    <citation type="submission" date="2023-07" db="EMBL/GenBank/DDBJ databases">
        <title>Dyadobacter sp. nov 'subterranea' isolated from contaminted grondwater.</title>
        <authorList>
            <person name="Szabo I."/>
            <person name="Al-Omari J."/>
            <person name="Szerdahelyi S.G."/>
            <person name="Rado J."/>
        </authorList>
    </citation>
    <scope>NUCLEOTIDE SEQUENCE [LARGE SCALE GENOMIC DNA]</scope>
    <source>
        <strain evidence="2">UP-52</strain>
    </source>
</reference>
<gene>
    <name evidence="1" type="ORF">IEE83_18755</name>
</gene>
<dbReference type="PANTHER" id="PTHR10443:SF12">
    <property type="entry name" value="DIPEPTIDASE"/>
    <property type="match status" value="1"/>
</dbReference>
<evidence type="ECO:0000313" key="1">
    <source>
        <dbReference type="EMBL" id="MBE9463928.1"/>
    </source>
</evidence>
<dbReference type="SUPFAM" id="SSF51556">
    <property type="entry name" value="Metallo-dependent hydrolases"/>
    <property type="match status" value="1"/>
</dbReference>
<dbReference type="Proteomes" id="UP000634134">
    <property type="component" value="Unassembled WGS sequence"/>
</dbReference>